<sequence>MLHFDYRTLPQGEDSGNKYILVLKDDFSGFVSCGRRRTQMPALWVSDQGTHFKNQVIEELPKSVGANHHFTTASCPWANGTVEVVIGCC</sequence>
<keyword evidence="2" id="KW-1185">Reference proteome</keyword>
<dbReference type="SUPFAM" id="SSF53098">
    <property type="entry name" value="Ribonuclease H-like"/>
    <property type="match status" value="1"/>
</dbReference>
<evidence type="ECO:0000313" key="1">
    <source>
        <dbReference type="EMBL" id="OWZ02951.1"/>
    </source>
</evidence>
<proteinExistence type="predicted"/>
<accession>A0A225VBR7</accession>
<dbReference type="AlphaFoldDB" id="A0A225VBR7"/>
<reference evidence="2" key="1">
    <citation type="submission" date="2017-03" db="EMBL/GenBank/DDBJ databases">
        <title>Phytopthora megakarya and P. palmivora, two closely related causual agents of cacao black pod achieved similar genome size and gene model numbers by different mechanisms.</title>
        <authorList>
            <person name="Ali S."/>
            <person name="Shao J."/>
            <person name="Larry D.J."/>
            <person name="Kronmiller B."/>
            <person name="Shen D."/>
            <person name="Strem M.D."/>
            <person name="Melnick R.L."/>
            <person name="Guiltinan M.J."/>
            <person name="Tyler B.M."/>
            <person name="Meinhardt L.W."/>
            <person name="Bailey B.A."/>
        </authorList>
    </citation>
    <scope>NUCLEOTIDE SEQUENCE [LARGE SCALE GENOMIC DNA]</scope>
    <source>
        <strain evidence="2">zdho120</strain>
    </source>
</reference>
<dbReference type="Gene3D" id="3.30.420.10">
    <property type="entry name" value="Ribonuclease H-like superfamily/Ribonuclease H"/>
    <property type="match status" value="1"/>
</dbReference>
<gene>
    <name evidence="1" type="ORF">PHMEG_00025404</name>
</gene>
<dbReference type="InterPro" id="IPR036397">
    <property type="entry name" value="RNaseH_sf"/>
</dbReference>
<protein>
    <recommendedName>
        <fullName evidence="3">Integrase catalytic domain-containing protein</fullName>
    </recommendedName>
</protein>
<dbReference type="InterPro" id="IPR012337">
    <property type="entry name" value="RNaseH-like_sf"/>
</dbReference>
<dbReference type="Proteomes" id="UP000198211">
    <property type="component" value="Unassembled WGS sequence"/>
</dbReference>
<organism evidence="1 2">
    <name type="scientific">Phytophthora megakarya</name>
    <dbReference type="NCBI Taxonomy" id="4795"/>
    <lineage>
        <taxon>Eukaryota</taxon>
        <taxon>Sar</taxon>
        <taxon>Stramenopiles</taxon>
        <taxon>Oomycota</taxon>
        <taxon>Peronosporomycetes</taxon>
        <taxon>Peronosporales</taxon>
        <taxon>Peronosporaceae</taxon>
        <taxon>Phytophthora</taxon>
    </lineage>
</organism>
<dbReference type="EMBL" id="NBNE01005833">
    <property type="protein sequence ID" value="OWZ02951.1"/>
    <property type="molecule type" value="Genomic_DNA"/>
</dbReference>
<comment type="caution">
    <text evidence="1">The sequence shown here is derived from an EMBL/GenBank/DDBJ whole genome shotgun (WGS) entry which is preliminary data.</text>
</comment>
<evidence type="ECO:0000313" key="2">
    <source>
        <dbReference type="Proteomes" id="UP000198211"/>
    </source>
</evidence>
<name>A0A225VBR7_9STRA</name>
<dbReference type="OrthoDB" id="123161at2759"/>
<dbReference type="GO" id="GO:0003676">
    <property type="term" value="F:nucleic acid binding"/>
    <property type="evidence" value="ECO:0007669"/>
    <property type="project" value="InterPro"/>
</dbReference>
<evidence type="ECO:0008006" key="3">
    <source>
        <dbReference type="Google" id="ProtNLM"/>
    </source>
</evidence>